<dbReference type="Proteomes" id="UP000054166">
    <property type="component" value="Unassembled WGS sequence"/>
</dbReference>
<sequence length="90" mass="10921">MGAKIKTGQKENKLINHNRKYEFGRLPGRYQIWRQHVSEMETWSPFRGQELYRTVYYYYFRQNLEVSKSRITISDVLHACPLTHNRQTLI</sequence>
<dbReference type="HOGENOM" id="CLU_2441655_0_0_1"/>
<proteinExistence type="predicted"/>
<keyword evidence="2" id="KW-1185">Reference proteome</keyword>
<name>A0A0C3FJZ6_PILCF</name>
<reference evidence="2" key="2">
    <citation type="submission" date="2015-01" db="EMBL/GenBank/DDBJ databases">
        <title>Evolutionary Origins and Diversification of the Mycorrhizal Mutualists.</title>
        <authorList>
            <consortium name="DOE Joint Genome Institute"/>
            <consortium name="Mycorrhizal Genomics Consortium"/>
            <person name="Kohler A."/>
            <person name="Kuo A."/>
            <person name="Nagy L.G."/>
            <person name="Floudas D."/>
            <person name="Copeland A."/>
            <person name="Barry K.W."/>
            <person name="Cichocki N."/>
            <person name="Veneault-Fourrey C."/>
            <person name="LaButti K."/>
            <person name="Lindquist E.A."/>
            <person name="Lipzen A."/>
            <person name="Lundell T."/>
            <person name="Morin E."/>
            <person name="Murat C."/>
            <person name="Riley R."/>
            <person name="Ohm R."/>
            <person name="Sun H."/>
            <person name="Tunlid A."/>
            <person name="Henrissat B."/>
            <person name="Grigoriev I.V."/>
            <person name="Hibbett D.S."/>
            <person name="Martin F."/>
        </authorList>
    </citation>
    <scope>NUCLEOTIDE SEQUENCE [LARGE SCALE GENOMIC DNA]</scope>
    <source>
        <strain evidence="2">F 1598</strain>
    </source>
</reference>
<reference evidence="1 2" key="1">
    <citation type="submission" date="2014-04" db="EMBL/GenBank/DDBJ databases">
        <authorList>
            <consortium name="DOE Joint Genome Institute"/>
            <person name="Kuo A."/>
            <person name="Tarkka M."/>
            <person name="Buscot F."/>
            <person name="Kohler A."/>
            <person name="Nagy L.G."/>
            <person name="Floudas D."/>
            <person name="Copeland A."/>
            <person name="Barry K.W."/>
            <person name="Cichocki N."/>
            <person name="Veneault-Fourrey C."/>
            <person name="LaButti K."/>
            <person name="Lindquist E.A."/>
            <person name="Lipzen A."/>
            <person name="Lundell T."/>
            <person name="Morin E."/>
            <person name="Murat C."/>
            <person name="Sun H."/>
            <person name="Tunlid A."/>
            <person name="Henrissat B."/>
            <person name="Grigoriev I.V."/>
            <person name="Hibbett D.S."/>
            <person name="Martin F."/>
            <person name="Nordberg H.P."/>
            <person name="Cantor M.N."/>
            <person name="Hua S.X."/>
        </authorList>
    </citation>
    <scope>NUCLEOTIDE SEQUENCE [LARGE SCALE GENOMIC DNA]</scope>
    <source>
        <strain evidence="1 2">F 1598</strain>
    </source>
</reference>
<organism evidence="1 2">
    <name type="scientific">Piloderma croceum (strain F 1598)</name>
    <dbReference type="NCBI Taxonomy" id="765440"/>
    <lineage>
        <taxon>Eukaryota</taxon>
        <taxon>Fungi</taxon>
        <taxon>Dikarya</taxon>
        <taxon>Basidiomycota</taxon>
        <taxon>Agaricomycotina</taxon>
        <taxon>Agaricomycetes</taxon>
        <taxon>Agaricomycetidae</taxon>
        <taxon>Atheliales</taxon>
        <taxon>Atheliaceae</taxon>
        <taxon>Piloderma</taxon>
    </lineage>
</organism>
<protein>
    <submittedName>
        <fullName evidence="1">Uncharacterized protein</fullName>
    </submittedName>
</protein>
<evidence type="ECO:0000313" key="1">
    <source>
        <dbReference type="EMBL" id="KIM79821.1"/>
    </source>
</evidence>
<accession>A0A0C3FJZ6</accession>
<dbReference type="InParanoid" id="A0A0C3FJZ6"/>
<dbReference type="AlphaFoldDB" id="A0A0C3FJZ6"/>
<dbReference type="EMBL" id="KN833007">
    <property type="protein sequence ID" value="KIM79821.1"/>
    <property type="molecule type" value="Genomic_DNA"/>
</dbReference>
<gene>
    <name evidence="1" type="ORF">PILCRDRAFT_545979</name>
</gene>
<evidence type="ECO:0000313" key="2">
    <source>
        <dbReference type="Proteomes" id="UP000054166"/>
    </source>
</evidence>